<evidence type="ECO:0000313" key="2">
    <source>
        <dbReference type="EMBL" id="EIE79139.1"/>
    </source>
</evidence>
<keyword evidence="1" id="KW-0472">Membrane</keyword>
<evidence type="ECO:0000313" key="3">
    <source>
        <dbReference type="Proteomes" id="UP000009138"/>
    </source>
</evidence>
<feature type="transmembrane region" description="Helical" evidence="1">
    <location>
        <begin position="14"/>
        <end position="33"/>
    </location>
</feature>
<gene>
    <name evidence="2" type="ORF">RO3G_03844</name>
</gene>
<dbReference type="Proteomes" id="UP000009138">
    <property type="component" value="Unassembled WGS sequence"/>
</dbReference>
<organism evidence="2 3">
    <name type="scientific">Rhizopus delemar (strain RA 99-880 / ATCC MYA-4621 / FGSC 9543 / NRRL 43880)</name>
    <name type="common">Mucormycosis agent</name>
    <name type="synonym">Rhizopus arrhizus var. delemar</name>
    <dbReference type="NCBI Taxonomy" id="246409"/>
    <lineage>
        <taxon>Eukaryota</taxon>
        <taxon>Fungi</taxon>
        <taxon>Fungi incertae sedis</taxon>
        <taxon>Mucoromycota</taxon>
        <taxon>Mucoromycotina</taxon>
        <taxon>Mucoromycetes</taxon>
        <taxon>Mucorales</taxon>
        <taxon>Mucorineae</taxon>
        <taxon>Rhizopodaceae</taxon>
        <taxon>Rhizopus</taxon>
    </lineage>
</organism>
<proteinExistence type="predicted"/>
<reference evidence="2 3" key="1">
    <citation type="journal article" date="2009" name="PLoS Genet.">
        <title>Genomic analysis of the basal lineage fungus Rhizopus oryzae reveals a whole-genome duplication.</title>
        <authorList>
            <person name="Ma L.-J."/>
            <person name="Ibrahim A.S."/>
            <person name="Skory C."/>
            <person name="Grabherr M.G."/>
            <person name="Burger G."/>
            <person name="Butler M."/>
            <person name="Elias M."/>
            <person name="Idnurm A."/>
            <person name="Lang B.F."/>
            <person name="Sone T."/>
            <person name="Abe A."/>
            <person name="Calvo S.E."/>
            <person name="Corrochano L.M."/>
            <person name="Engels R."/>
            <person name="Fu J."/>
            <person name="Hansberg W."/>
            <person name="Kim J.-M."/>
            <person name="Kodira C.D."/>
            <person name="Koehrsen M.J."/>
            <person name="Liu B."/>
            <person name="Miranda-Saavedra D."/>
            <person name="O'Leary S."/>
            <person name="Ortiz-Castellanos L."/>
            <person name="Poulter R."/>
            <person name="Rodriguez-Romero J."/>
            <person name="Ruiz-Herrera J."/>
            <person name="Shen Y.-Q."/>
            <person name="Zeng Q."/>
            <person name="Galagan J."/>
            <person name="Birren B.W."/>
            <person name="Cuomo C.A."/>
            <person name="Wickes B.L."/>
        </authorList>
    </citation>
    <scope>NUCLEOTIDE SEQUENCE [LARGE SCALE GENOMIC DNA]</scope>
    <source>
        <strain evidence="3">RA 99-880 / ATCC MYA-4621 / FGSC 9543 / NRRL 43880</strain>
    </source>
</reference>
<keyword evidence="1" id="KW-0812">Transmembrane</keyword>
<keyword evidence="3" id="KW-1185">Reference proteome</keyword>
<name>I1BSF9_RHIO9</name>
<evidence type="ECO:0000256" key="1">
    <source>
        <dbReference type="SAM" id="Phobius"/>
    </source>
</evidence>
<sequence length="56" mass="6599">MAFLVLVFWKSLKLLMYISCWYSAFLGLCSWLYQQYSLASKFHPSNLKSMLVKSLL</sequence>
<accession>I1BSF9</accession>
<dbReference type="InParanoid" id="I1BSF9"/>
<dbReference type="AlphaFoldDB" id="I1BSF9"/>
<dbReference type="EMBL" id="CH476733">
    <property type="protein sequence ID" value="EIE79139.1"/>
    <property type="molecule type" value="Genomic_DNA"/>
</dbReference>
<dbReference type="GeneID" id="93610815"/>
<protein>
    <submittedName>
        <fullName evidence="2">Uncharacterized protein</fullName>
    </submittedName>
</protein>
<keyword evidence="1" id="KW-1133">Transmembrane helix</keyword>
<dbReference type="VEuPathDB" id="FungiDB:RO3G_03844"/>
<dbReference type="RefSeq" id="XP_067514535.1">
    <property type="nucleotide sequence ID" value="XM_067658434.1"/>
</dbReference>